<evidence type="ECO:0000256" key="1">
    <source>
        <dbReference type="SAM" id="MobiDB-lite"/>
    </source>
</evidence>
<feature type="compositionally biased region" description="Basic and acidic residues" evidence="1">
    <location>
        <begin position="73"/>
        <end position="85"/>
    </location>
</feature>
<reference evidence="2" key="1">
    <citation type="submission" date="2019-10" db="EMBL/GenBank/DDBJ databases">
        <authorList>
            <consortium name="DOE Joint Genome Institute"/>
            <person name="Kuo A."/>
            <person name="Miyauchi S."/>
            <person name="Kiss E."/>
            <person name="Drula E."/>
            <person name="Kohler A."/>
            <person name="Sanchez-Garcia M."/>
            <person name="Andreopoulos B."/>
            <person name="Barry K.W."/>
            <person name="Bonito G."/>
            <person name="Buee M."/>
            <person name="Carver A."/>
            <person name="Chen C."/>
            <person name="Cichocki N."/>
            <person name="Clum A."/>
            <person name="Culley D."/>
            <person name="Crous P.W."/>
            <person name="Fauchery L."/>
            <person name="Girlanda M."/>
            <person name="Hayes R."/>
            <person name="Keri Z."/>
            <person name="LaButti K."/>
            <person name="Lipzen A."/>
            <person name="Lombard V."/>
            <person name="Magnuson J."/>
            <person name="Maillard F."/>
            <person name="Morin E."/>
            <person name="Murat C."/>
            <person name="Nolan M."/>
            <person name="Ohm R."/>
            <person name="Pangilinan J."/>
            <person name="Pereira M."/>
            <person name="Perotto S."/>
            <person name="Peter M."/>
            <person name="Riley R."/>
            <person name="Sitrit Y."/>
            <person name="Stielow B."/>
            <person name="Szollosi G."/>
            <person name="Zifcakova L."/>
            <person name="Stursova M."/>
            <person name="Spatafora J.W."/>
            <person name="Tedersoo L."/>
            <person name="Vaario L.-M."/>
            <person name="Yamada A."/>
            <person name="Yan M."/>
            <person name="Wang P."/>
            <person name="Xu J."/>
            <person name="Bruns T."/>
            <person name="Baldrian P."/>
            <person name="Vilgalys R."/>
            <person name="Henrissat B."/>
            <person name="Grigoriev I.V."/>
            <person name="Hibbett D."/>
            <person name="Nagy L.G."/>
            <person name="Martin F.M."/>
        </authorList>
    </citation>
    <scope>NUCLEOTIDE SEQUENCE</scope>
    <source>
        <strain evidence="2">BED1</strain>
    </source>
</reference>
<protein>
    <submittedName>
        <fullName evidence="2">Uncharacterized protein</fullName>
    </submittedName>
</protein>
<gene>
    <name evidence="2" type="ORF">L210DRAFT_3758474</name>
</gene>
<feature type="compositionally biased region" description="Basic and acidic residues" evidence="1">
    <location>
        <begin position="27"/>
        <end position="65"/>
    </location>
</feature>
<evidence type="ECO:0000313" key="3">
    <source>
        <dbReference type="Proteomes" id="UP001194468"/>
    </source>
</evidence>
<accession>A0AAD4C355</accession>
<dbReference type="EMBL" id="WHUW01000005">
    <property type="protein sequence ID" value="KAF8446425.1"/>
    <property type="molecule type" value="Genomic_DNA"/>
</dbReference>
<feature type="compositionally biased region" description="Basic residues" evidence="1">
    <location>
        <begin position="241"/>
        <end position="250"/>
    </location>
</feature>
<dbReference type="AlphaFoldDB" id="A0AAD4C355"/>
<dbReference type="Proteomes" id="UP001194468">
    <property type="component" value="Unassembled WGS sequence"/>
</dbReference>
<feature type="compositionally biased region" description="Acidic residues" evidence="1">
    <location>
        <begin position="175"/>
        <end position="194"/>
    </location>
</feature>
<proteinExistence type="predicted"/>
<comment type="caution">
    <text evidence="2">The sequence shown here is derived from an EMBL/GenBank/DDBJ whole genome shotgun (WGS) entry which is preliminary data.</text>
</comment>
<feature type="region of interest" description="Disordered" evidence="1">
    <location>
        <begin position="219"/>
        <end position="285"/>
    </location>
</feature>
<keyword evidence="3" id="KW-1185">Reference proteome</keyword>
<feature type="compositionally biased region" description="Acidic residues" evidence="1">
    <location>
        <begin position="125"/>
        <end position="135"/>
    </location>
</feature>
<evidence type="ECO:0000313" key="2">
    <source>
        <dbReference type="EMBL" id="KAF8446425.1"/>
    </source>
</evidence>
<sequence>MARKTRKIQDLSSDDDDAPEAVSHSTSKADAKRNQKALRDFETDEKARRKARNQERDQKLKERARVTKGGKTKTGEKPKGVRIVDEALEGEDEGESGEDGSRKGAKDDVEARMLRAMRDAAGEMESGEGDEDGDGEFTGLGQGMELDDDMASGSDSSFAQDEDDEDAEISVGESDSIDPEAPTDDEDMDEDEEPTSLHAHIHRPERKADYLADDLFAAAFASQNSKPHPKKSEETTTQQTVKKRRRKFNAHPKDLVLGGRTIRTLPQLSNPRSQATARSVPSARARKFVDQSLAMKGKKAFIQAKKKGWERRPANVGVMKYQGAPHGFARSTG</sequence>
<feature type="compositionally biased region" description="Polar residues" evidence="1">
    <location>
        <begin position="264"/>
        <end position="279"/>
    </location>
</feature>
<organism evidence="2 3">
    <name type="scientific">Boletus edulis BED1</name>
    <dbReference type="NCBI Taxonomy" id="1328754"/>
    <lineage>
        <taxon>Eukaryota</taxon>
        <taxon>Fungi</taxon>
        <taxon>Dikarya</taxon>
        <taxon>Basidiomycota</taxon>
        <taxon>Agaricomycotina</taxon>
        <taxon>Agaricomycetes</taxon>
        <taxon>Agaricomycetidae</taxon>
        <taxon>Boletales</taxon>
        <taxon>Boletineae</taxon>
        <taxon>Boletaceae</taxon>
        <taxon>Boletoideae</taxon>
        <taxon>Boletus</taxon>
    </lineage>
</organism>
<feature type="region of interest" description="Disordered" evidence="1">
    <location>
        <begin position="1"/>
        <end position="205"/>
    </location>
</feature>
<feature type="compositionally biased region" description="Acidic residues" evidence="1">
    <location>
        <begin position="86"/>
        <end position="98"/>
    </location>
</feature>
<feature type="compositionally biased region" description="Basic and acidic residues" evidence="1">
    <location>
        <begin position="99"/>
        <end position="121"/>
    </location>
</feature>
<name>A0AAD4C355_BOLED</name>
<reference evidence="2" key="2">
    <citation type="journal article" date="2020" name="Nat. Commun.">
        <title>Large-scale genome sequencing of mycorrhizal fungi provides insights into the early evolution of symbiotic traits.</title>
        <authorList>
            <person name="Miyauchi S."/>
            <person name="Kiss E."/>
            <person name="Kuo A."/>
            <person name="Drula E."/>
            <person name="Kohler A."/>
            <person name="Sanchez-Garcia M."/>
            <person name="Morin E."/>
            <person name="Andreopoulos B."/>
            <person name="Barry K.W."/>
            <person name="Bonito G."/>
            <person name="Buee M."/>
            <person name="Carver A."/>
            <person name="Chen C."/>
            <person name="Cichocki N."/>
            <person name="Clum A."/>
            <person name="Culley D."/>
            <person name="Crous P.W."/>
            <person name="Fauchery L."/>
            <person name="Girlanda M."/>
            <person name="Hayes R.D."/>
            <person name="Keri Z."/>
            <person name="LaButti K."/>
            <person name="Lipzen A."/>
            <person name="Lombard V."/>
            <person name="Magnuson J."/>
            <person name="Maillard F."/>
            <person name="Murat C."/>
            <person name="Nolan M."/>
            <person name="Ohm R.A."/>
            <person name="Pangilinan J."/>
            <person name="Pereira M.F."/>
            <person name="Perotto S."/>
            <person name="Peter M."/>
            <person name="Pfister S."/>
            <person name="Riley R."/>
            <person name="Sitrit Y."/>
            <person name="Stielow J.B."/>
            <person name="Szollosi G."/>
            <person name="Zifcakova L."/>
            <person name="Stursova M."/>
            <person name="Spatafora J.W."/>
            <person name="Tedersoo L."/>
            <person name="Vaario L.M."/>
            <person name="Yamada A."/>
            <person name="Yan M."/>
            <person name="Wang P."/>
            <person name="Xu J."/>
            <person name="Bruns T."/>
            <person name="Baldrian P."/>
            <person name="Vilgalys R."/>
            <person name="Dunand C."/>
            <person name="Henrissat B."/>
            <person name="Grigoriev I.V."/>
            <person name="Hibbett D."/>
            <person name="Nagy L.G."/>
            <person name="Martin F.M."/>
        </authorList>
    </citation>
    <scope>NUCLEOTIDE SEQUENCE</scope>
    <source>
        <strain evidence="2">BED1</strain>
    </source>
</reference>